<dbReference type="Pfam" id="PF13673">
    <property type="entry name" value="Acetyltransf_10"/>
    <property type="match status" value="1"/>
</dbReference>
<dbReference type="PANTHER" id="PTHR43800:SF1">
    <property type="entry name" value="PEPTIDYL-LYSINE N-ACETYLTRANSFERASE YJAB"/>
    <property type="match status" value="1"/>
</dbReference>
<proteinExistence type="predicted"/>
<dbReference type="EMBL" id="CP009056">
    <property type="protein sequence ID" value="AJA45181.1"/>
    <property type="molecule type" value="Genomic_DNA"/>
</dbReference>
<keyword evidence="5" id="KW-1185">Reference proteome</keyword>
<dbReference type="SUPFAM" id="SSF55729">
    <property type="entry name" value="Acyl-CoA N-acyltransferases (Nat)"/>
    <property type="match status" value="1"/>
</dbReference>
<organism evidence="4 5">
    <name type="scientific">Frischella perrara</name>
    <dbReference type="NCBI Taxonomy" id="1267021"/>
    <lineage>
        <taxon>Bacteria</taxon>
        <taxon>Pseudomonadati</taxon>
        <taxon>Pseudomonadota</taxon>
        <taxon>Gammaproteobacteria</taxon>
        <taxon>Orbales</taxon>
        <taxon>Orbaceae</taxon>
        <taxon>Frischella</taxon>
    </lineage>
</organism>
<sequence length="150" mass="17108">MIREYQTKDLDSVMSLWLSGNQQAHHFIDPQFYQNNYEFVKMLMPASTIFVQDIDGVRGFIGLMDNYISGLFVDEHYRHQNIGKALIAKAKQLHNELTVIVYKQNSSAIAFFQSQGFEVIGESINEETLEPEVTMSCVVNHTVKIGKCAL</sequence>
<evidence type="ECO:0000313" key="5">
    <source>
        <dbReference type="Proteomes" id="UP000030901"/>
    </source>
</evidence>
<dbReference type="OrthoDB" id="9789605at2"/>
<dbReference type="InterPro" id="IPR016181">
    <property type="entry name" value="Acyl_CoA_acyltransferase"/>
</dbReference>
<evidence type="ECO:0000256" key="1">
    <source>
        <dbReference type="ARBA" id="ARBA00022679"/>
    </source>
</evidence>
<dbReference type="KEGG" id="fpp:FPB0191_01361"/>
<dbReference type="CDD" id="cd04301">
    <property type="entry name" value="NAT_SF"/>
    <property type="match status" value="1"/>
</dbReference>
<evidence type="ECO:0000256" key="2">
    <source>
        <dbReference type="ARBA" id="ARBA00023315"/>
    </source>
</evidence>
<evidence type="ECO:0000313" key="4">
    <source>
        <dbReference type="EMBL" id="AJA45181.1"/>
    </source>
</evidence>
<accession>A0A0A7S7C5</accession>
<dbReference type="RefSeq" id="WP_052236839.1">
    <property type="nucleotide sequence ID" value="NZ_CP009056.1"/>
</dbReference>
<dbReference type="GO" id="GO:0016747">
    <property type="term" value="F:acyltransferase activity, transferring groups other than amino-acyl groups"/>
    <property type="evidence" value="ECO:0007669"/>
    <property type="project" value="InterPro"/>
</dbReference>
<evidence type="ECO:0000259" key="3">
    <source>
        <dbReference type="PROSITE" id="PS51186"/>
    </source>
</evidence>
<keyword evidence="1 4" id="KW-0808">Transferase</keyword>
<dbReference type="HOGENOM" id="CLU_013985_21_2_6"/>
<feature type="domain" description="N-acetyltransferase" evidence="3">
    <location>
        <begin position="1"/>
        <end position="140"/>
    </location>
</feature>
<dbReference type="STRING" id="1267021.FPB0191_01361"/>
<dbReference type="InterPro" id="IPR000182">
    <property type="entry name" value="GNAT_dom"/>
</dbReference>
<gene>
    <name evidence="4" type="ORF">FPB0191_01361</name>
</gene>
<name>A0A0A7S7C5_FRIPE</name>
<dbReference type="Proteomes" id="UP000030901">
    <property type="component" value="Chromosome"/>
</dbReference>
<dbReference type="Gene3D" id="3.40.630.30">
    <property type="match status" value="1"/>
</dbReference>
<dbReference type="PANTHER" id="PTHR43800">
    <property type="entry name" value="PEPTIDYL-LYSINE N-ACETYLTRANSFERASE YJAB"/>
    <property type="match status" value="1"/>
</dbReference>
<dbReference type="AlphaFoldDB" id="A0A0A7S7C5"/>
<protein>
    <submittedName>
        <fullName evidence="4">Acetyltransferase</fullName>
    </submittedName>
</protein>
<dbReference type="PROSITE" id="PS51186">
    <property type="entry name" value="GNAT"/>
    <property type="match status" value="1"/>
</dbReference>
<keyword evidence="2" id="KW-0012">Acyltransferase</keyword>
<reference evidence="4 5" key="1">
    <citation type="journal article" date="2014" name="Appl. Environ. Microbiol.">
        <title>Gut symbionts from distinct hosts exhibit genotoxic activity via divergent colibactin biosynthetic pathways.</title>
        <authorList>
            <person name="Engel P."/>
            <person name="Vizcaino M.I."/>
            <person name="Crawford J.M."/>
        </authorList>
    </citation>
    <scope>NUCLEOTIDE SEQUENCE [LARGE SCALE GENOMIC DNA]</scope>
    <source>
        <strain evidence="4 5">PEB0191</strain>
    </source>
</reference>